<name>A0A6A6PLE9_9PEZI</name>
<dbReference type="SUPFAM" id="SSF52075">
    <property type="entry name" value="Outer arm dynein light chain 1"/>
    <property type="match status" value="1"/>
</dbReference>
<keyword evidence="6" id="KW-1185">Reference proteome</keyword>
<dbReference type="PROSITE" id="PS51450">
    <property type="entry name" value="LRR"/>
    <property type="match status" value="1"/>
</dbReference>
<sequence>MATALVSQLDKQSKNIADLLAFIKQELDADAERHASLQASAAVAGDVLQQDSQTGATLDLSKKKLSALPVEAIGLMKHKVERLAVSHNPQISLPPQIIQCERLRYLNIRWNQLTHFPDVVLQLSKLEILDLSGNKITALPEDIKKLSSLKFLAVAKNRITRLPLALGEMSSLGKLKFEENPLVFPPPDAIKLSPDRLAAAHDVEREKEMCQKVKRFLRAAAVKEKLRIVTEDDQSEDHVETPRPPKRTAIAGRFPIRPSISGLDSMIESKPDSSLGEPGIVPPIPHKSHARVESSNASGMKRPGAAPLLNSGNDGNRSRSETVSSWSNLRQRRQGYVPTRRPTGDLEALNEDMDRLTQTSMARPTHVRASSSISTTQSTTGPSSGDTSGAVSPVEAQSKAYHIGPAYKARKRLNTPNAVIGICRRLNFILPQLNTSISSVAMSMRMGPPHASPLGRQLVAASAEVKDLNRRLEELESGPHPRSKTPQQISALGAHAAIHAIKCYEVLLVELKRRSRASPRDVGGPQARAALFQSHFCMLELQNMCTTLGLKIKHRPDPSSHDQSRVSQAWSSKSVTPTQPKAPSNRRMARPAMLQGLSSQPAQSGLPPPPMRLQPDWGTMQPMGSPISMGTLRPAEPYSRPSTSQSSFSRTNPTRSPLDGNEGDESFEGVFMKLEAVCNLAGQILPQCRKEFQMRKETARKAEQLGLSAQWTAMVNKCDEVLAHNWSMKKRLEAVKVGDHGLRYQRDFWVLCDTFVHSWTAFATDVKDLSHRRIDITAIKPLMRTLQRQVTDVYKAINRSPMYSHARSGSKGPDNVIPTSLASPLPLGWKPVYASQDVNPRLTSPLTASPLSAALGPAVLATVATTPTPPASAPRENLNELLTAKLTRDRNDTPMQQPHYPRRI</sequence>
<accession>A0A6A6PLE9</accession>
<feature type="compositionally biased region" description="Basic and acidic residues" evidence="3">
    <location>
        <begin position="555"/>
        <end position="564"/>
    </location>
</feature>
<protein>
    <recommendedName>
        <fullName evidence="4">Disease resistance R13L4/SHOC-2-like LRR domain-containing protein</fullName>
    </recommendedName>
</protein>
<feature type="compositionally biased region" description="Polar residues" evidence="3">
    <location>
        <begin position="310"/>
        <end position="329"/>
    </location>
</feature>
<keyword evidence="1" id="KW-0433">Leucine-rich repeat</keyword>
<dbReference type="GO" id="GO:0005737">
    <property type="term" value="C:cytoplasm"/>
    <property type="evidence" value="ECO:0007669"/>
    <property type="project" value="TreeGrafter"/>
</dbReference>
<organism evidence="5 6">
    <name type="scientific">Neohortaea acidophila</name>
    <dbReference type="NCBI Taxonomy" id="245834"/>
    <lineage>
        <taxon>Eukaryota</taxon>
        <taxon>Fungi</taxon>
        <taxon>Dikarya</taxon>
        <taxon>Ascomycota</taxon>
        <taxon>Pezizomycotina</taxon>
        <taxon>Dothideomycetes</taxon>
        <taxon>Dothideomycetidae</taxon>
        <taxon>Mycosphaerellales</taxon>
        <taxon>Teratosphaeriaceae</taxon>
        <taxon>Neohortaea</taxon>
    </lineage>
</organism>
<reference evidence="5" key="1">
    <citation type="journal article" date="2020" name="Stud. Mycol.">
        <title>101 Dothideomycetes genomes: a test case for predicting lifestyles and emergence of pathogens.</title>
        <authorList>
            <person name="Haridas S."/>
            <person name="Albert R."/>
            <person name="Binder M."/>
            <person name="Bloem J."/>
            <person name="Labutti K."/>
            <person name="Salamov A."/>
            <person name="Andreopoulos B."/>
            <person name="Baker S."/>
            <person name="Barry K."/>
            <person name="Bills G."/>
            <person name="Bluhm B."/>
            <person name="Cannon C."/>
            <person name="Castanera R."/>
            <person name="Culley D."/>
            <person name="Daum C."/>
            <person name="Ezra D."/>
            <person name="Gonzalez J."/>
            <person name="Henrissat B."/>
            <person name="Kuo A."/>
            <person name="Liang C."/>
            <person name="Lipzen A."/>
            <person name="Lutzoni F."/>
            <person name="Magnuson J."/>
            <person name="Mondo S."/>
            <person name="Nolan M."/>
            <person name="Ohm R."/>
            <person name="Pangilinan J."/>
            <person name="Park H.-J."/>
            <person name="Ramirez L."/>
            <person name="Alfaro M."/>
            <person name="Sun H."/>
            <person name="Tritt A."/>
            <person name="Yoshinaga Y."/>
            <person name="Zwiers L.-H."/>
            <person name="Turgeon B."/>
            <person name="Goodwin S."/>
            <person name="Spatafora J."/>
            <person name="Crous P."/>
            <person name="Grigoriev I."/>
        </authorList>
    </citation>
    <scope>NUCLEOTIDE SEQUENCE</scope>
    <source>
        <strain evidence="5">CBS 113389</strain>
    </source>
</reference>
<evidence type="ECO:0000313" key="5">
    <source>
        <dbReference type="EMBL" id="KAF2480087.1"/>
    </source>
</evidence>
<evidence type="ECO:0000256" key="2">
    <source>
        <dbReference type="ARBA" id="ARBA00022737"/>
    </source>
</evidence>
<dbReference type="InterPro" id="IPR019487">
    <property type="entry name" value="RAM_signalling_pathway_SOG2"/>
</dbReference>
<dbReference type="InterPro" id="IPR032675">
    <property type="entry name" value="LRR_dom_sf"/>
</dbReference>
<dbReference type="RefSeq" id="XP_033586657.1">
    <property type="nucleotide sequence ID" value="XM_033737616.1"/>
</dbReference>
<dbReference type="SMART" id="SM00364">
    <property type="entry name" value="LRR_BAC"/>
    <property type="match status" value="3"/>
</dbReference>
<evidence type="ECO:0000259" key="4">
    <source>
        <dbReference type="Pfam" id="PF23598"/>
    </source>
</evidence>
<dbReference type="OrthoDB" id="1394818at2759"/>
<proteinExistence type="predicted"/>
<evidence type="ECO:0000313" key="6">
    <source>
        <dbReference type="Proteomes" id="UP000799767"/>
    </source>
</evidence>
<feature type="compositionally biased region" description="Basic and acidic residues" evidence="3">
    <location>
        <begin position="231"/>
        <end position="243"/>
    </location>
</feature>
<dbReference type="Gene3D" id="3.80.10.10">
    <property type="entry name" value="Ribonuclease Inhibitor"/>
    <property type="match status" value="1"/>
</dbReference>
<dbReference type="InterPro" id="IPR003591">
    <property type="entry name" value="Leu-rich_rpt_typical-subtyp"/>
</dbReference>
<keyword evidence="2" id="KW-0677">Repeat</keyword>
<feature type="domain" description="Disease resistance R13L4/SHOC-2-like LRR" evidence="4">
    <location>
        <begin position="101"/>
        <end position="176"/>
    </location>
</feature>
<evidence type="ECO:0000256" key="3">
    <source>
        <dbReference type="SAM" id="MobiDB-lite"/>
    </source>
</evidence>
<dbReference type="InterPro" id="IPR050216">
    <property type="entry name" value="LRR_domain-containing"/>
</dbReference>
<gene>
    <name evidence="5" type="ORF">BDY17DRAFT_327070</name>
</gene>
<feature type="compositionally biased region" description="Low complexity" evidence="3">
    <location>
        <begin position="639"/>
        <end position="651"/>
    </location>
</feature>
<feature type="region of interest" description="Disordered" evidence="3">
    <location>
        <begin position="231"/>
        <end position="393"/>
    </location>
</feature>
<dbReference type="SMART" id="SM00369">
    <property type="entry name" value="LRR_TYP"/>
    <property type="match status" value="2"/>
</dbReference>
<dbReference type="InterPro" id="IPR055414">
    <property type="entry name" value="LRR_R13L4/SHOC2-like"/>
</dbReference>
<evidence type="ECO:0000256" key="1">
    <source>
        <dbReference type="ARBA" id="ARBA00022614"/>
    </source>
</evidence>
<dbReference type="Pfam" id="PF10428">
    <property type="entry name" value="SOG2"/>
    <property type="match status" value="1"/>
</dbReference>
<feature type="compositionally biased region" description="Polar residues" evidence="3">
    <location>
        <begin position="565"/>
        <end position="582"/>
    </location>
</feature>
<dbReference type="EMBL" id="MU001640">
    <property type="protein sequence ID" value="KAF2480087.1"/>
    <property type="molecule type" value="Genomic_DNA"/>
</dbReference>
<feature type="compositionally biased region" description="Low complexity" evidence="3">
    <location>
        <begin position="370"/>
        <end position="389"/>
    </location>
</feature>
<dbReference type="PANTHER" id="PTHR48051">
    <property type="match status" value="1"/>
</dbReference>
<dbReference type="Pfam" id="PF23598">
    <property type="entry name" value="LRR_14"/>
    <property type="match status" value="1"/>
</dbReference>
<dbReference type="InterPro" id="IPR001611">
    <property type="entry name" value="Leu-rich_rpt"/>
</dbReference>
<dbReference type="AlphaFoldDB" id="A0A6A6PLE9"/>
<feature type="region of interest" description="Disordered" evidence="3">
    <location>
        <begin position="554"/>
        <end position="664"/>
    </location>
</feature>
<dbReference type="GeneID" id="54478618"/>
<dbReference type="PANTHER" id="PTHR48051:SF1">
    <property type="entry name" value="RAS SUPPRESSOR PROTEIN 1"/>
    <property type="match status" value="1"/>
</dbReference>
<dbReference type="Proteomes" id="UP000799767">
    <property type="component" value="Unassembled WGS sequence"/>
</dbReference>